<dbReference type="EMBL" id="AZBU02000008">
    <property type="protein sequence ID" value="TKR67223.1"/>
    <property type="molecule type" value="Genomic_DNA"/>
</dbReference>
<dbReference type="OrthoDB" id="10036721at2759"/>
<comment type="caution">
    <text evidence="4">The sequence shown here is derived from an EMBL/GenBank/DDBJ whole genome shotgun (WGS) entry which is preliminary data.</text>
</comment>
<dbReference type="SUPFAM" id="SSF50249">
    <property type="entry name" value="Nucleic acid-binding proteins"/>
    <property type="match status" value="1"/>
</dbReference>
<dbReference type="GO" id="GO:0000727">
    <property type="term" value="P:double-strand break repair via break-induced replication"/>
    <property type="evidence" value="ECO:0007669"/>
    <property type="project" value="TreeGrafter"/>
</dbReference>
<dbReference type="InterPro" id="IPR012340">
    <property type="entry name" value="NA-bd_OB-fold"/>
</dbReference>
<reference evidence="4 5" key="2">
    <citation type="journal article" date="2019" name="G3 (Bethesda)">
        <title>Hybrid Assembly of the Genome of the Entomopathogenic Nematode Steinernema carpocapsae Identifies the X-Chromosome.</title>
        <authorList>
            <person name="Serra L."/>
            <person name="Macchietto M."/>
            <person name="Macias-Munoz A."/>
            <person name="McGill C.J."/>
            <person name="Rodriguez I.M."/>
            <person name="Rodriguez B."/>
            <person name="Murad R."/>
            <person name="Mortazavi A."/>
        </authorList>
    </citation>
    <scope>NUCLEOTIDE SEQUENCE [LARGE SCALE GENOMIC DNA]</scope>
    <source>
        <strain evidence="4 5">ALL</strain>
    </source>
</reference>
<dbReference type="InterPro" id="IPR001208">
    <property type="entry name" value="MCM_dom"/>
</dbReference>
<dbReference type="GO" id="GO:0042555">
    <property type="term" value="C:MCM complex"/>
    <property type="evidence" value="ECO:0007669"/>
    <property type="project" value="TreeGrafter"/>
</dbReference>
<evidence type="ECO:0000313" key="5">
    <source>
        <dbReference type="Proteomes" id="UP000298663"/>
    </source>
</evidence>
<accession>A0A4U5MEB3</accession>
<keyword evidence="2" id="KW-0067">ATP-binding</keyword>
<dbReference type="GO" id="GO:0005524">
    <property type="term" value="F:ATP binding"/>
    <property type="evidence" value="ECO:0007669"/>
    <property type="project" value="UniProtKB-KW"/>
</dbReference>
<evidence type="ECO:0000256" key="1">
    <source>
        <dbReference type="ARBA" id="ARBA00022741"/>
    </source>
</evidence>
<evidence type="ECO:0000313" key="4">
    <source>
        <dbReference type="EMBL" id="TKR67223.1"/>
    </source>
</evidence>
<dbReference type="SMART" id="SM00350">
    <property type="entry name" value="MCM"/>
    <property type="match status" value="1"/>
</dbReference>
<evidence type="ECO:0000256" key="2">
    <source>
        <dbReference type="ARBA" id="ARBA00022840"/>
    </source>
</evidence>
<reference evidence="4 5" key="1">
    <citation type="journal article" date="2015" name="Genome Biol.">
        <title>Comparative genomics of Steinernema reveals deeply conserved gene regulatory networks.</title>
        <authorList>
            <person name="Dillman A.R."/>
            <person name="Macchietto M."/>
            <person name="Porter C.F."/>
            <person name="Rogers A."/>
            <person name="Williams B."/>
            <person name="Antoshechkin I."/>
            <person name="Lee M.M."/>
            <person name="Goodwin Z."/>
            <person name="Lu X."/>
            <person name="Lewis E.E."/>
            <person name="Goodrich-Blair H."/>
            <person name="Stock S.P."/>
            <person name="Adams B.J."/>
            <person name="Sternberg P.W."/>
            <person name="Mortazavi A."/>
        </authorList>
    </citation>
    <scope>NUCLEOTIDE SEQUENCE [LARGE SCALE GENOMIC DNA]</scope>
    <source>
        <strain evidence="4 5">ALL</strain>
    </source>
</reference>
<dbReference type="Gene3D" id="2.40.50.140">
    <property type="entry name" value="Nucleic acid-binding proteins"/>
    <property type="match status" value="1"/>
</dbReference>
<dbReference type="Gene3D" id="3.40.50.300">
    <property type="entry name" value="P-loop containing nucleotide triphosphate hydrolases"/>
    <property type="match status" value="1"/>
</dbReference>
<dbReference type="InterPro" id="IPR027417">
    <property type="entry name" value="P-loop_NTPase"/>
</dbReference>
<dbReference type="Proteomes" id="UP000298663">
    <property type="component" value="Unassembled WGS sequence"/>
</dbReference>
<evidence type="ECO:0000259" key="3">
    <source>
        <dbReference type="PROSITE" id="PS50051"/>
    </source>
</evidence>
<dbReference type="AlphaFoldDB" id="A0A4U5MEB3"/>
<sequence length="307" mass="33946">MELKPGLEGFPLPRTCAAKATRHGAVSSSSGVAAVIAGAPTDRFLPVQRTKSTNSSESHRPLPHYAGQVRVRRLSNPQASREHRNVPHGEMPRHLQLYADRYLTDRVSPGNRVTIVGVYSIKQAKKQKNGDKSMEGTRTSYMRVLGIQVETSGVGRADQLNLTAEEEREFREMAKRPDIYETFPRASLPRSTALRISRSRSPVYCSEDRGRGFPTALPGVANQCASSRRSGTAKSQLLKFVERVAPIAVYTSGKGSSAAGLTASVIRDPQSILTIDASEVVHHGGWRYGPRRWRSGLYRRVRQDARR</sequence>
<dbReference type="Pfam" id="PF00493">
    <property type="entry name" value="MCM"/>
    <property type="match status" value="1"/>
</dbReference>
<dbReference type="InterPro" id="IPR033762">
    <property type="entry name" value="MCM_OB"/>
</dbReference>
<proteinExistence type="predicted"/>
<dbReference type="PROSITE" id="PS50051">
    <property type="entry name" value="MCM_2"/>
    <property type="match status" value="1"/>
</dbReference>
<feature type="domain" description="MCM C-terminal AAA(+) ATPase" evidence="3">
    <location>
        <begin position="231"/>
        <end position="271"/>
    </location>
</feature>
<protein>
    <recommendedName>
        <fullName evidence="3">MCM C-terminal AAA(+) ATPase domain-containing protein</fullName>
    </recommendedName>
</protein>
<dbReference type="Pfam" id="PF17207">
    <property type="entry name" value="MCM_OB"/>
    <property type="match status" value="1"/>
</dbReference>
<dbReference type="PANTHER" id="PTHR11630">
    <property type="entry name" value="DNA REPLICATION LICENSING FACTOR MCM FAMILY MEMBER"/>
    <property type="match status" value="1"/>
</dbReference>
<keyword evidence="5" id="KW-1185">Reference proteome</keyword>
<dbReference type="STRING" id="34508.A0A4U5MEB3"/>
<gene>
    <name evidence="4" type="ORF">L596_023408</name>
</gene>
<organism evidence="4 5">
    <name type="scientific">Steinernema carpocapsae</name>
    <name type="common">Entomopathogenic nematode</name>
    <dbReference type="NCBI Taxonomy" id="34508"/>
    <lineage>
        <taxon>Eukaryota</taxon>
        <taxon>Metazoa</taxon>
        <taxon>Ecdysozoa</taxon>
        <taxon>Nematoda</taxon>
        <taxon>Chromadorea</taxon>
        <taxon>Rhabditida</taxon>
        <taxon>Tylenchina</taxon>
        <taxon>Panagrolaimomorpha</taxon>
        <taxon>Strongyloidoidea</taxon>
        <taxon>Steinernematidae</taxon>
        <taxon>Steinernema</taxon>
    </lineage>
</organism>
<dbReference type="GO" id="GO:0003697">
    <property type="term" value="F:single-stranded DNA binding"/>
    <property type="evidence" value="ECO:0007669"/>
    <property type="project" value="TreeGrafter"/>
</dbReference>
<dbReference type="GO" id="GO:0005634">
    <property type="term" value="C:nucleus"/>
    <property type="evidence" value="ECO:0007669"/>
    <property type="project" value="TreeGrafter"/>
</dbReference>
<name>A0A4U5MEB3_STECR</name>
<keyword evidence="1" id="KW-0547">Nucleotide-binding</keyword>
<dbReference type="PANTHER" id="PTHR11630:SF42">
    <property type="entry name" value="DNA REPLICATION LICENSING FACTOR MCM5"/>
    <property type="match status" value="1"/>
</dbReference>
<dbReference type="GO" id="GO:0017116">
    <property type="term" value="F:single-stranded DNA helicase activity"/>
    <property type="evidence" value="ECO:0007669"/>
    <property type="project" value="TreeGrafter"/>
</dbReference>
<dbReference type="InterPro" id="IPR031327">
    <property type="entry name" value="MCM"/>
</dbReference>
<dbReference type="GO" id="GO:0006270">
    <property type="term" value="P:DNA replication initiation"/>
    <property type="evidence" value="ECO:0007669"/>
    <property type="project" value="TreeGrafter"/>
</dbReference>
<dbReference type="GO" id="GO:0043138">
    <property type="term" value="F:3'-5' DNA helicase activity"/>
    <property type="evidence" value="ECO:0007669"/>
    <property type="project" value="TreeGrafter"/>
</dbReference>